<name>A0A1H8MKK8_9MICO</name>
<feature type="domain" description="ABC3 transporter permease C-terminal" evidence="6">
    <location>
        <begin position="618"/>
        <end position="729"/>
    </location>
</feature>
<reference evidence="7 8" key="1">
    <citation type="submission" date="2019-03" db="EMBL/GenBank/DDBJ databases">
        <title>Genomics of glacier-inhabiting Cryobacterium strains.</title>
        <authorList>
            <person name="Liu Q."/>
            <person name="Xin Y.-H."/>
        </authorList>
    </citation>
    <scope>NUCLEOTIDE SEQUENCE [LARGE SCALE GENOMIC DNA]</scope>
    <source>
        <strain evidence="7 8">Hh15</strain>
    </source>
</reference>
<evidence type="ECO:0000256" key="3">
    <source>
        <dbReference type="ARBA" id="ARBA00022692"/>
    </source>
</evidence>
<dbReference type="EMBL" id="SOFF01000001">
    <property type="protein sequence ID" value="TFB95711.1"/>
    <property type="molecule type" value="Genomic_DNA"/>
</dbReference>
<evidence type="ECO:0000259" key="6">
    <source>
        <dbReference type="Pfam" id="PF02687"/>
    </source>
</evidence>
<evidence type="ECO:0000256" key="2">
    <source>
        <dbReference type="ARBA" id="ARBA00022475"/>
    </source>
</evidence>
<dbReference type="Proteomes" id="UP000297654">
    <property type="component" value="Unassembled WGS sequence"/>
</dbReference>
<dbReference type="Pfam" id="PF02687">
    <property type="entry name" value="FtsX"/>
    <property type="match status" value="2"/>
</dbReference>
<dbReference type="GO" id="GO:0005886">
    <property type="term" value="C:plasma membrane"/>
    <property type="evidence" value="ECO:0007669"/>
    <property type="project" value="UniProtKB-SubCell"/>
</dbReference>
<evidence type="ECO:0000313" key="8">
    <source>
        <dbReference type="Proteomes" id="UP000297654"/>
    </source>
</evidence>
<comment type="caution">
    <text evidence="7">The sequence shown here is derived from an EMBL/GenBank/DDBJ whole genome shotgun (WGS) entry which is preliminary data.</text>
</comment>
<evidence type="ECO:0000256" key="4">
    <source>
        <dbReference type="ARBA" id="ARBA00022989"/>
    </source>
</evidence>
<dbReference type="AlphaFoldDB" id="A0A1H8MKK8"/>
<proteinExistence type="predicted"/>
<dbReference type="OrthoDB" id="4871813at2"/>
<organism evidence="7 8">
    <name type="scientific">Cryobacterium luteum</name>
    <dbReference type="NCBI Taxonomy" id="1424661"/>
    <lineage>
        <taxon>Bacteria</taxon>
        <taxon>Bacillati</taxon>
        <taxon>Actinomycetota</taxon>
        <taxon>Actinomycetes</taxon>
        <taxon>Micrococcales</taxon>
        <taxon>Microbacteriaceae</taxon>
        <taxon>Cryobacterium</taxon>
    </lineage>
</organism>
<keyword evidence="5" id="KW-0472">Membrane</keyword>
<sequence length="739" mass="74834">MNPSVVRLAVIGSRASWGRLLGITAGVAVGVTLALLLGGAYQGLGARDERSSWMYASGEYMVGGDTGPGAVTADMASLGDDRVALAHTTDRHEGDRIVRLDLAAPTTSSVTIPGITDLPQPGEYYASPALIDRIAQVPPDELGDRFGTLTGTISDSALASPDSLVVVVGARTSALIERPAAQIVTSFTDVPHRAGTNYQTVAIVGAIAVLFPVLLLVSIVTGLGAVARRERFATLRLIGATPRTVAAIAAVETAATSLIGALIGVLLAALLGPVAALVSVDDGVFFPSDLAVTPLTAATVVAVTVAASAITAGGRIRRAGIGPLGQTKQQAEKTPSLLRLVPLAGGLGILIATTVAVLAGLPVPRVGTLIVIGFTITTVGLLVAGPYLTLLAGGIMARRSKTAAGVIAGNRIRRTPVATFRSVSGLVVAVFMVSVFAGAATTANQSVAPDDGPGLLPVSTLIQHLDSTPAATDPARTEAARARIAAISGVTQVTTIFTIDSGEGPDANRLLISADAANDLSLGIVPSAPIVSINSDALSGAPAVFTPAEATNVAKLTPRILLIGTNGSPAAIERARTALQAGTIAGTGWMPAGTRTDLADDRLQSMAASFANLAYLGIGVATLIAGLSLAIATISAMIDRRRMLALLRLLGMNLAGLRRIITLEAAAPLLSVMAISIALGFLVADLILVGLTNGGRSVGWPDARYIGALLASAVLALAAVAVAVSRLGKNTDLAAIRYE</sequence>
<evidence type="ECO:0000313" key="7">
    <source>
        <dbReference type="EMBL" id="TFB95711.1"/>
    </source>
</evidence>
<gene>
    <name evidence="7" type="ORF">E3O10_00010</name>
</gene>
<protein>
    <submittedName>
        <fullName evidence="7">FtsX-like permease family protein</fullName>
    </submittedName>
</protein>
<feature type="domain" description="ABC3 transporter permease C-terminal" evidence="6">
    <location>
        <begin position="205"/>
        <end position="311"/>
    </location>
</feature>
<keyword evidence="8" id="KW-1185">Reference proteome</keyword>
<comment type="subcellular location">
    <subcellularLocation>
        <location evidence="1">Cell membrane</location>
        <topology evidence="1">Multi-pass membrane protein</topology>
    </subcellularLocation>
</comment>
<dbReference type="InterPro" id="IPR003838">
    <property type="entry name" value="ABC3_permease_C"/>
</dbReference>
<evidence type="ECO:0000256" key="1">
    <source>
        <dbReference type="ARBA" id="ARBA00004651"/>
    </source>
</evidence>
<keyword evidence="2" id="KW-1003">Cell membrane</keyword>
<keyword evidence="4" id="KW-1133">Transmembrane helix</keyword>
<accession>A0A1H8MKK8</accession>
<dbReference type="STRING" id="1424661.SAMN05216281_1513"/>
<keyword evidence="3" id="KW-0812">Transmembrane</keyword>
<evidence type="ECO:0000256" key="5">
    <source>
        <dbReference type="ARBA" id="ARBA00023136"/>
    </source>
</evidence>